<reference evidence="3 4" key="1">
    <citation type="journal article" date="2018" name="Nat. Ecol. Evol.">
        <title>Pezizomycetes genomes reveal the molecular basis of ectomycorrhizal truffle lifestyle.</title>
        <authorList>
            <person name="Murat C."/>
            <person name="Payen T."/>
            <person name="Noel B."/>
            <person name="Kuo A."/>
            <person name="Morin E."/>
            <person name="Chen J."/>
            <person name="Kohler A."/>
            <person name="Krizsan K."/>
            <person name="Balestrini R."/>
            <person name="Da Silva C."/>
            <person name="Montanini B."/>
            <person name="Hainaut M."/>
            <person name="Levati E."/>
            <person name="Barry K.W."/>
            <person name="Belfiori B."/>
            <person name="Cichocki N."/>
            <person name="Clum A."/>
            <person name="Dockter R.B."/>
            <person name="Fauchery L."/>
            <person name="Guy J."/>
            <person name="Iotti M."/>
            <person name="Le Tacon F."/>
            <person name="Lindquist E.A."/>
            <person name="Lipzen A."/>
            <person name="Malagnac F."/>
            <person name="Mello A."/>
            <person name="Molinier V."/>
            <person name="Miyauchi S."/>
            <person name="Poulain J."/>
            <person name="Riccioni C."/>
            <person name="Rubini A."/>
            <person name="Sitrit Y."/>
            <person name="Splivallo R."/>
            <person name="Traeger S."/>
            <person name="Wang M."/>
            <person name="Zifcakova L."/>
            <person name="Wipf D."/>
            <person name="Zambonelli A."/>
            <person name="Paolocci F."/>
            <person name="Nowrousian M."/>
            <person name="Ottonello S."/>
            <person name="Baldrian P."/>
            <person name="Spatafora J.W."/>
            <person name="Henrissat B."/>
            <person name="Nagy L.G."/>
            <person name="Aury J.M."/>
            <person name="Wincker P."/>
            <person name="Grigoriev I.V."/>
            <person name="Bonfante P."/>
            <person name="Martin F.M."/>
        </authorList>
    </citation>
    <scope>NUCLEOTIDE SEQUENCE [LARGE SCALE GENOMIC DNA]</scope>
    <source>
        <strain evidence="3 4">120613-1</strain>
    </source>
</reference>
<keyword evidence="1" id="KW-0677">Repeat</keyword>
<feature type="non-terminal residue" evidence="3">
    <location>
        <position position="112"/>
    </location>
</feature>
<gene>
    <name evidence="3" type="ORF">L873DRAFT_1633294</name>
</gene>
<evidence type="ECO:0000313" key="3">
    <source>
        <dbReference type="EMBL" id="RPA99098.1"/>
    </source>
</evidence>
<organism evidence="3 4">
    <name type="scientific">Choiromyces venosus 120613-1</name>
    <dbReference type="NCBI Taxonomy" id="1336337"/>
    <lineage>
        <taxon>Eukaryota</taxon>
        <taxon>Fungi</taxon>
        <taxon>Dikarya</taxon>
        <taxon>Ascomycota</taxon>
        <taxon>Pezizomycotina</taxon>
        <taxon>Pezizomycetes</taxon>
        <taxon>Pezizales</taxon>
        <taxon>Tuberaceae</taxon>
        <taxon>Choiromyces</taxon>
    </lineage>
</organism>
<dbReference type="InterPro" id="IPR056884">
    <property type="entry name" value="NPHP3-like_N"/>
</dbReference>
<dbReference type="Pfam" id="PF24883">
    <property type="entry name" value="NPHP3_N"/>
    <property type="match status" value="1"/>
</dbReference>
<dbReference type="PANTHER" id="PTHR10039:SF15">
    <property type="entry name" value="NACHT DOMAIN-CONTAINING PROTEIN"/>
    <property type="match status" value="1"/>
</dbReference>
<dbReference type="Proteomes" id="UP000276215">
    <property type="component" value="Unassembled WGS sequence"/>
</dbReference>
<dbReference type="AlphaFoldDB" id="A0A3N4JPY4"/>
<proteinExistence type="predicted"/>
<dbReference type="EMBL" id="ML120390">
    <property type="protein sequence ID" value="RPA99098.1"/>
    <property type="molecule type" value="Genomic_DNA"/>
</dbReference>
<feature type="domain" description="Nephrocystin 3-like N-terminal" evidence="2">
    <location>
        <begin position="27"/>
        <end position="111"/>
    </location>
</feature>
<dbReference type="OrthoDB" id="448455at2759"/>
<keyword evidence="4" id="KW-1185">Reference proteome</keyword>
<feature type="non-terminal residue" evidence="3">
    <location>
        <position position="1"/>
    </location>
</feature>
<sequence>EILEWISPLDPKIRHEDIRARRVKDVGDWLLETDEYRSWYDGSSGGQSGCAALFCCGGPGVGKTYISSLVIDRLCDRAREQNMVVACFYFDYADRKEQTPSRVLRALLKQIV</sequence>
<evidence type="ECO:0000313" key="4">
    <source>
        <dbReference type="Proteomes" id="UP000276215"/>
    </source>
</evidence>
<protein>
    <recommendedName>
        <fullName evidence="2">Nephrocystin 3-like N-terminal domain-containing protein</fullName>
    </recommendedName>
</protein>
<accession>A0A3N4JPY4</accession>
<dbReference type="InterPro" id="IPR027417">
    <property type="entry name" value="P-loop_NTPase"/>
</dbReference>
<dbReference type="STRING" id="1336337.A0A3N4JPY4"/>
<dbReference type="PANTHER" id="PTHR10039">
    <property type="entry name" value="AMELOGENIN"/>
    <property type="match status" value="1"/>
</dbReference>
<evidence type="ECO:0000256" key="1">
    <source>
        <dbReference type="ARBA" id="ARBA00022737"/>
    </source>
</evidence>
<dbReference type="Gene3D" id="3.40.50.300">
    <property type="entry name" value="P-loop containing nucleotide triphosphate hydrolases"/>
    <property type="match status" value="1"/>
</dbReference>
<evidence type="ECO:0000259" key="2">
    <source>
        <dbReference type="Pfam" id="PF24883"/>
    </source>
</evidence>
<name>A0A3N4JPY4_9PEZI</name>